<dbReference type="InterPro" id="IPR031248">
    <property type="entry name" value="RNF213"/>
</dbReference>
<comment type="caution">
    <text evidence="1">The sequence shown here is derived from an EMBL/GenBank/DDBJ whole genome shotgun (WGS) entry which is preliminary data.</text>
</comment>
<dbReference type="PANTHER" id="PTHR22605">
    <property type="entry name" value="RZ-TYPE DOMAIN-CONTAINING PROTEIN"/>
    <property type="match status" value="1"/>
</dbReference>
<dbReference type="EMBL" id="PGGH01333471">
    <property type="protein sequence ID" value="NIG61640.1"/>
    <property type="molecule type" value="Genomic_DNA"/>
</dbReference>
<evidence type="ECO:0000313" key="2">
    <source>
        <dbReference type="Proteomes" id="UP001165941"/>
    </source>
</evidence>
<dbReference type="PANTHER" id="PTHR22605:SF16">
    <property type="entry name" value="E3 UBIQUITIN-PROTEIN LIGASE RNF213"/>
    <property type="match status" value="1"/>
</dbReference>
<protein>
    <submittedName>
        <fullName evidence="1">E3 ubiquitin-protein ligase</fullName>
    </submittedName>
</protein>
<sequence length="260" mass="29635">MWSCRKRITTEHLQHIVEQKNGKETVPILWKFLQKEAELRLVKFLPEILALQRNLVKRFQNVSEVEYRSIRSFISSHSSGEIKLPKDYCSCNLDLDADFEVILPRRQGRGLCSTALVSYLINLHNEIVYAVDKFSKEDNSYSVDASEVADLHVISYEVERDLIPLILSNCQYHVEQGGETSREFDLEKIQRQLISRFLQGRPRLTLKARLPCCIYVVVSVTTPAIGADGSPELSVHLDPHFITPRVSTGLSGPVVRISMP</sequence>
<gene>
    <name evidence="1" type="ORF">BU61_10647</name>
</gene>
<reference evidence="1" key="1">
    <citation type="submission" date="2018-05" db="EMBL/GenBank/DDBJ databases">
        <authorList>
            <person name="Pedro S.L.S."/>
            <person name="Freitas R.C."/>
            <person name="Barreto A.S."/>
            <person name="Lima A.O.S."/>
        </authorList>
    </citation>
    <scope>NUCLEOTIDE SEQUENCE</scope>
    <source>
        <strain evidence="1">BP203</strain>
        <tissue evidence="1">Muscle</tissue>
    </source>
</reference>
<evidence type="ECO:0000313" key="1">
    <source>
        <dbReference type="EMBL" id="NIG61640.1"/>
    </source>
</evidence>
<keyword evidence="2" id="KW-1185">Reference proteome</keyword>
<dbReference type="Proteomes" id="UP001165941">
    <property type="component" value="Unassembled WGS sequence"/>
</dbReference>
<name>A0ABX0SAE6_PONBL</name>
<accession>A0ABX0SAE6</accession>
<proteinExistence type="predicted"/>
<organism evidence="1 2">
    <name type="scientific">Pontoporia blainvillei</name>
    <name type="common">Franciscana</name>
    <name type="synonym">Delphinus blainvillei</name>
    <dbReference type="NCBI Taxonomy" id="48723"/>
    <lineage>
        <taxon>Eukaryota</taxon>
        <taxon>Metazoa</taxon>
        <taxon>Chordata</taxon>
        <taxon>Craniata</taxon>
        <taxon>Vertebrata</taxon>
        <taxon>Euteleostomi</taxon>
        <taxon>Mammalia</taxon>
        <taxon>Eutheria</taxon>
        <taxon>Laurasiatheria</taxon>
        <taxon>Artiodactyla</taxon>
        <taxon>Whippomorpha</taxon>
        <taxon>Cetacea</taxon>
        <taxon>Odontoceti</taxon>
        <taxon>Pontoporiidae</taxon>
        <taxon>Pontoporia</taxon>
    </lineage>
</organism>